<feature type="compositionally biased region" description="Basic and acidic residues" evidence="7">
    <location>
        <begin position="1088"/>
        <end position="1100"/>
    </location>
</feature>
<dbReference type="SMART" id="SM00230">
    <property type="entry name" value="CysPc"/>
    <property type="match status" value="1"/>
</dbReference>
<dbReference type="InterPro" id="IPR022684">
    <property type="entry name" value="Calpain_cysteine_protease"/>
</dbReference>
<evidence type="ECO:0000256" key="5">
    <source>
        <dbReference type="PIRSR" id="PIRSR622684-1"/>
    </source>
</evidence>
<feature type="compositionally biased region" description="Low complexity" evidence="7">
    <location>
        <begin position="1112"/>
        <end position="1121"/>
    </location>
</feature>
<evidence type="ECO:0000256" key="7">
    <source>
        <dbReference type="SAM" id="MobiDB-lite"/>
    </source>
</evidence>
<dbReference type="FunFam" id="3.90.70.10:FF:000072">
    <property type="entry name" value="Cysteine proteinase"/>
    <property type="match status" value="1"/>
</dbReference>
<keyword evidence="4 6" id="KW-0788">Thiol protease</keyword>
<reference evidence="9 10" key="1">
    <citation type="journal article" date="2011" name="Cell">
        <title>Insight into structure and assembly of the nuclear pore complex by utilizing the genome of a eukaryotic thermophile.</title>
        <authorList>
            <person name="Amlacher S."/>
            <person name="Sarges P."/>
            <person name="Flemming D."/>
            <person name="van Noort V."/>
            <person name="Kunze R."/>
            <person name="Devos D.P."/>
            <person name="Arumugam M."/>
            <person name="Bork P."/>
            <person name="Hurt E."/>
        </authorList>
    </citation>
    <scope>NUCLEOTIDE SEQUENCE [LARGE SCALE GENOMIC DNA]</scope>
    <source>
        <strain evidence="10">DSM 1495 / CBS 144.50 / IMI 039719</strain>
    </source>
</reference>
<dbReference type="SUPFAM" id="SSF54001">
    <property type="entry name" value="Cysteine proteinases"/>
    <property type="match status" value="1"/>
</dbReference>
<dbReference type="PANTHER" id="PTHR10183">
    <property type="entry name" value="CALPAIN"/>
    <property type="match status" value="1"/>
</dbReference>
<evidence type="ECO:0000256" key="3">
    <source>
        <dbReference type="ARBA" id="ARBA00022801"/>
    </source>
</evidence>
<dbReference type="InterPro" id="IPR000169">
    <property type="entry name" value="Pept_cys_AS"/>
</dbReference>
<dbReference type="GeneID" id="18259262"/>
<dbReference type="Pfam" id="PF00648">
    <property type="entry name" value="Peptidase_C2"/>
    <property type="match status" value="2"/>
</dbReference>
<gene>
    <name evidence="9" type="ORF">CTHT_0052240</name>
</gene>
<dbReference type="InterPro" id="IPR038765">
    <property type="entry name" value="Papain-like_cys_pep_sf"/>
</dbReference>
<sequence>MSRHSFRPPGPMPMGPPGMTIPNRGVNPLRTPQDKVDEFWEKFTTKAPGKGRFILNKRLSWTKDRFIFFPITLLPKNELTEKLAKRSAAKDLAGGETTATTRSYEEAAALCKAKVAQIVSECRRVNQKYRDPHFDLDFDLRTGRRDCLESLSNDKGDYYYPSDSDSEDSITSYYRGVRGSGDLGRVSNKTRNVRKDQAAGGEKKEGAETSGLTEFADGYGTRCRSRWPGADLKPQSVKRVGEIFDDPKFFIEGPSANDVRQGHNGDCWLMAALCTLSNKPGLIERVCVAQDPDVGVYGFVFHRDGEWFSEIIDDQLYLIKPDYDQAFTENGDRNLDRILWDKVQRDEDTEEIYRKTYQSGSSALYFAQCAHPNETWLPLLEKAYAKAHGDYAAIEGGYVGEGIEDLTGGVTTSLFTADILDKEYFWKEELMKVNQDFLFGCATGLWGLGWGERRGIQEHHAYSIMRAVEIDGQRLLLLKNPWGKGEWKGAWSDGSKEWTPEWLKKLNHRFGDDGAFWMSYKDLLRKFTTFDRTRLFGPEWRVTSMWTTLNVPWAREYHHTKFSFTLAKKSSVVIVLSQLDSRYFRGLEGQYRFGLAFRVHRAGEENYLVRTHTNFLMTRSCNVELELQAGEYTVLVKLDATRVDGLLPPEEVVRLNVKKRREKLLRIGLAYDIAHSKARIVETEEEKAAREAYEKRKREKLRKKLRKELNERRKEDYYLSWKKTREEWKTKARDRKVEKKLNKKLHDKRMAAKERAARKRREKMAKKVKRAEDEKEDEPSGKEIVDKKQEQLQKEKDDKAVNQHQSDGNDSADTRNEEEKSTETKAGIAQQQSHEEKPAKVTTDESKSVDDEQESASNASEGAEATPSSSSRPAADVAHQNPEKRSEEAPSTPESAILSAKSNTTDKKPNTVEPSTEEAACSTKTAAERTGGDESKPSEDKPASPKDSQVPVHEASGDKGPAGSKRATKADQPELEAKLRKALDIISAFKSELEGLLGGEGASKGRQDDRDDHDKTKDEVESHPDESIHKPPHTRDQPDHESTHEADQATHRSEPEESEDEFSDHGSPSPSDYDFSLPSLSDVSDTELEQHVKAYEESEKLGSGGLNRPAQVVLPGPGLESVPPPPGIMPGPSGDDEPEPWNAVAVVGLRIYYKVSEEDKDTEGLVKIKVVRPDPWAISDSEDEEDDEGEEGDDEKEKREEEKKEECDSQDVEAENKSEERSKEEVEGIKGEDEKNHVEEKEAKQEDEKVEKKEEKEKKGNEEASKEREKNDDRKRPKLEKQDSKAPKLERNDSGRTPKFERKDSGRIPRLERRESSRVDEARVLDVDDSAKDAALKGEAE</sequence>
<dbReference type="OrthoDB" id="424753at2759"/>
<dbReference type="PANTHER" id="PTHR10183:SF379">
    <property type="entry name" value="CALPAIN-5"/>
    <property type="match status" value="1"/>
</dbReference>
<dbReference type="Gene3D" id="3.90.70.10">
    <property type="entry name" value="Cysteine proteinases"/>
    <property type="match status" value="1"/>
</dbReference>
<accession>G0SDL8</accession>
<evidence type="ECO:0000256" key="1">
    <source>
        <dbReference type="ARBA" id="ARBA00007623"/>
    </source>
</evidence>
<feature type="compositionally biased region" description="Basic and acidic residues" evidence="7">
    <location>
        <begin position="1195"/>
        <end position="1207"/>
    </location>
</feature>
<name>G0SDL8_CHATD</name>
<evidence type="ECO:0000313" key="10">
    <source>
        <dbReference type="Proteomes" id="UP000008066"/>
    </source>
</evidence>
<evidence type="ECO:0000259" key="8">
    <source>
        <dbReference type="PROSITE" id="PS50203"/>
    </source>
</evidence>
<feature type="region of interest" description="Disordered" evidence="7">
    <location>
        <begin position="741"/>
        <end position="975"/>
    </location>
</feature>
<feature type="region of interest" description="Disordered" evidence="7">
    <location>
        <begin position="995"/>
        <end position="1141"/>
    </location>
</feature>
<feature type="region of interest" description="Disordered" evidence="7">
    <location>
        <begin position="1162"/>
        <end position="1341"/>
    </location>
</feature>
<keyword evidence="2 6" id="KW-0645">Protease</keyword>
<dbReference type="RefSeq" id="XP_006695564.1">
    <property type="nucleotide sequence ID" value="XM_006695501.1"/>
</dbReference>
<evidence type="ECO:0000256" key="2">
    <source>
        <dbReference type="ARBA" id="ARBA00022670"/>
    </source>
</evidence>
<feature type="compositionally biased region" description="Basic and acidic residues" evidence="7">
    <location>
        <begin position="833"/>
        <end position="850"/>
    </location>
</feature>
<dbReference type="eggNOG" id="KOG0045">
    <property type="taxonomic scope" value="Eukaryota"/>
</dbReference>
<evidence type="ECO:0000256" key="4">
    <source>
        <dbReference type="ARBA" id="ARBA00022807"/>
    </source>
</evidence>
<dbReference type="CDD" id="cd00044">
    <property type="entry name" value="CysPc"/>
    <property type="match status" value="1"/>
</dbReference>
<feature type="compositionally biased region" description="Basic residues" evidence="7">
    <location>
        <begin position="756"/>
        <end position="769"/>
    </location>
</feature>
<feature type="compositionally biased region" description="Basic and acidic residues" evidence="7">
    <location>
        <begin position="1003"/>
        <end position="1055"/>
    </location>
</feature>
<dbReference type="EMBL" id="GL988045">
    <property type="protein sequence ID" value="EGS18619.1"/>
    <property type="molecule type" value="Genomic_DNA"/>
</dbReference>
<feature type="active site" evidence="5 6">
    <location>
        <position position="480"/>
    </location>
</feature>
<dbReference type="PROSITE" id="PS00139">
    <property type="entry name" value="THIOL_PROTEASE_CYS"/>
    <property type="match status" value="1"/>
</dbReference>
<dbReference type="STRING" id="759272.G0SDL8"/>
<feature type="compositionally biased region" description="Polar residues" evidence="7">
    <location>
        <begin position="802"/>
        <end position="811"/>
    </location>
</feature>
<dbReference type="HOGENOM" id="CLU_006072_1_2_1"/>
<organism evidence="10">
    <name type="scientific">Chaetomium thermophilum (strain DSM 1495 / CBS 144.50 / IMI 039719)</name>
    <name type="common">Thermochaetoides thermophila</name>
    <dbReference type="NCBI Taxonomy" id="759272"/>
    <lineage>
        <taxon>Eukaryota</taxon>
        <taxon>Fungi</taxon>
        <taxon>Dikarya</taxon>
        <taxon>Ascomycota</taxon>
        <taxon>Pezizomycotina</taxon>
        <taxon>Sordariomycetes</taxon>
        <taxon>Sordariomycetidae</taxon>
        <taxon>Sordariales</taxon>
        <taxon>Chaetomiaceae</taxon>
        <taxon>Thermochaetoides</taxon>
    </lineage>
</organism>
<protein>
    <submittedName>
        <fullName evidence="9">Calcium-dependent cysteine-type endopeptidase-like protein</fullName>
    </submittedName>
</protein>
<dbReference type="PROSITE" id="PS50203">
    <property type="entry name" value="CALPAIN_CAT"/>
    <property type="match status" value="1"/>
</dbReference>
<feature type="region of interest" description="Disordered" evidence="7">
    <location>
        <begin position="181"/>
        <end position="209"/>
    </location>
</feature>
<dbReference type="KEGG" id="cthr:CTHT_0052240"/>
<feature type="compositionally biased region" description="Basic and acidic residues" evidence="7">
    <location>
        <begin position="770"/>
        <end position="801"/>
    </location>
</feature>
<proteinExistence type="inferred from homology"/>
<feature type="active site" evidence="5 6">
    <location>
        <position position="267"/>
    </location>
</feature>
<feature type="compositionally biased region" description="Basic and acidic residues" evidence="7">
    <location>
        <begin position="193"/>
        <end position="207"/>
    </location>
</feature>
<feature type="compositionally biased region" description="Basic and acidic residues" evidence="7">
    <location>
        <begin position="812"/>
        <end position="823"/>
    </location>
</feature>
<dbReference type="Proteomes" id="UP000008066">
    <property type="component" value="Unassembled WGS sequence"/>
</dbReference>
<keyword evidence="3 6" id="KW-0378">Hydrolase</keyword>
<dbReference type="InterPro" id="IPR001300">
    <property type="entry name" value="Peptidase_C2_calpain_cat"/>
</dbReference>
<feature type="compositionally biased region" description="Low complexity" evidence="7">
    <location>
        <begin position="855"/>
        <end position="865"/>
    </location>
</feature>
<feature type="compositionally biased region" description="Basic and acidic residues" evidence="7">
    <location>
        <begin position="1214"/>
        <end position="1341"/>
    </location>
</feature>
<comment type="similarity">
    <text evidence="1">Belongs to the peptidase C2 family.</text>
</comment>
<dbReference type="GO" id="GO:0004198">
    <property type="term" value="F:calcium-dependent cysteine-type endopeptidase activity"/>
    <property type="evidence" value="ECO:0007669"/>
    <property type="project" value="InterPro"/>
</dbReference>
<evidence type="ECO:0000256" key="6">
    <source>
        <dbReference type="PROSITE-ProRule" id="PRU00239"/>
    </source>
</evidence>
<keyword evidence="10" id="KW-1185">Reference proteome</keyword>
<dbReference type="GO" id="GO:0006508">
    <property type="term" value="P:proteolysis"/>
    <property type="evidence" value="ECO:0007669"/>
    <property type="project" value="UniProtKB-KW"/>
</dbReference>
<feature type="domain" description="Calpain catalytic" evidence="8">
    <location>
        <begin position="238"/>
        <end position="536"/>
    </location>
</feature>
<feature type="active site" evidence="5 6">
    <location>
        <position position="460"/>
    </location>
</feature>
<feature type="region of interest" description="Disordered" evidence="7">
    <location>
        <begin position="1"/>
        <end position="27"/>
    </location>
</feature>
<feature type="compositionally biased region" description="Acidic residues" evidence="7">
    <location>
        <begin position="1180"/>
        <end position="1194"/>
    </location>
</feature>
<feature type="compositionally biased region" description="Basic and acidic residues" evidence="7">
    <location>
        <begin position="926"/>
        <end position="944"/>
    </location>
</feature>
<evidence type="ECO:0000313" key="9">
    <source>
        <dbReference type="EMBL" id="EGS18619.1"/>
    </source>
</evidence>